<name>A0A0P9INL1_PSESX</name>
<dbReference type="EMBL" id="LJPM01000529">
    <property type="protein sequence ID" value="KPW11164.1"/>
    <property type="molecule type" value="Genomic_DNA"/>
</dbReference>
<evidence type="ECO:0000313" key="2">
    <source>
        <dbReference type="Proteomes" id="UP000050297"/>
    </source>
</evidence>
<proteinExistence type="predicted"/>
<reference evidence="1 2" key="1">
    <citation type="submission" date="2015-09" db="EMBL/GenBank/DDBJ databases">
        <title>Genome announcement of multiple Pseudomonas syringae strains.</title>
        <authorList>
            <person name="Thakur S."/>
            <person name="Wang P.W."/>
            <person name="Gong Y."/>
            <person name="Weir B.S."/>
            <person name="Guttman D.S."/>
        </authorList>
    </citation>
    <scope>NUCLEOTIDE SEQUENCE [LARGE SCALE GENOMIC DNA]</scope>
    <source>
        <strain evidence="1 2">ICMP2802</strain>
    </source>
</reference>
<dbReference type="AlphaFoldDB" id="A0A0P9INL1"/>
<gene>
    <name evidence="1" type="ORF">ALO91_200029</name>
</gene>
<evidence type="ECO:0000313" key="1">
    <source>
        <dbReference type="EMBL" id="KPW11164.1"/>
    </source>
</evidence>
<protein>
    <submittedName>
        <fullName evidence="1">Uncharacterized protein</fullName>
    </submittedName>
</protein>
<accession>A0A0P9INL1</accession>
<dbReference type="Proteomes" id="UP000050297">
    <property type="component" value="Unassembled WGS sequence"/>
</dbReference>
<comment type="caution">
    <text evidence="1">The sequence shown here is derived from an EMBL/GenBank/DDBJ whole genome shotgun (WGS) entry which is preliminary data.</text>
</comment>
<sequence length="84" mass="9808">MYRAFPGLADDLFRAFQKSAFTQLCQQLTRRVLKRAQIFLGGHIRAMLNQSRQNGWQLLQRLKRIGLRAEQTGRFPGRITQAYV</sequence>
<organism evidence="1 2">
    <name type="scientific">Pseudomonas syringae pv. aceris</name>
    <dbReference type="NCBI Taxonomy" id="199198"/>
    <lineage>
        <taxon>Bacteria</taxon>
        <taxon>Pseudomonadati</taxon>
        <taxon>Pseudomonadota</taxon>
        <taxon>Gammaproteobacteria</taxon>
        <taxon>Pseudomonadales</taxon>
        <taxon>Pseudomonadaceae</taxon>
        <taxon>Pseudomonas</taxon>
        <taxon>Pseudomonas syringae</taxon>
    </lineage>
</organism>